<feature type="signal peptide" evidence="1">
    <location>
        <begin position="1"/>
        <end position="27"/>
    </location>
</feature>
<organism evidence="2 3">
    <name type="scientific">Mycolicibacterium hodleri</name>
    <dbReference type="NCBI Taxonomy" id="49897"/>
    <lineage>
        <taxon>Bacteria</taxon>
        <taxon>Bacillati</taxon>
        <taxon>Actinomycetota</taxon>
        <taxon>Actinomycetes</taxon>
        <taxon>Mycobacteriales</taxon>
        <taxon>Mycobacteriaceae</taxon>
        <taxon>Mycolicibacterium</taxon>
    </lineage>
</organism>
<keyword evidence="3" id="KW-1185">Reference proteome</keyword>
<sequence>MKKFGLATVVAGCLAAAILGQAGTADAAAAGTGTARDTVNALQARGYHVIITKLGSAPLDQSTVIAVRPGQTYSRTDSGVAGAGTDLVTTVTDRTVYVDVR</sequence>
<protein>
    <recommendedName>
        <fullName evidence="4">PASTA domain-containing protein</fullName>
    </recommendedName>
</protein>
<keyword evidence="1" id="KW-0732">Signal</keyword>
<evidence type="ECO:0000313" key="3">
    <source>
        <dbReference type="Proteomes" id="UP000320095"/>
    </source>
</evidence>
<name>A0A502DS72_9MYCO</name>
<evidence type="ECO:0000313" key="2">
    <source>
        <dbReference type="EMBL" id="TPG28228.1"/>
    </source>
</evidence>
<dbReference type="EMBL" id="RCZG01000019">
    <property type="protein sequence ID" value="TPG28228.1"/>
    <property type="molecule type" value="Genomic_DNA"/>
</dbReference>
<feature type="chain" id="PRO_5021272583" description="PASTA domain-containing protein" evidence="1">
    <location>
        <begin position="28"/>
        <end position="101"/>
    </location>
</feature>
<comment type="caution">
    <text evidence="2">The sequence shown here is derived from an EMBL/GenBank/DDBJ whole genome shotgun (WGS) entry which is preliminary data.</text>
</comment>
<dbReference type="Proteomes" id="UP000320095">
    <property type="component" value="Unassembled WGS sequence"/>
</dbReference>
<accession>A0A502DS72</accession>
<dbReference type="OrthoDB" id="4748352at2"/>
<evidence type="ECO:0000256" key="1">
    <source>
        <dbReference type="SAM" id="SignalP"/>
    </source>
</evidence>
<dbReference type="RefSeq" id="WP_140698782.1">
    <property type="nucleotide sequence ID" value="NZ_RCZG01000019.1"/>
</dbReference>
<gene>
    <name evidence="2" type="ORF">EAH80_27855</name>
</gene>
<reference evidence="2 3" key="1">
    <citation type="journal article" date="2019" name="Environ. Microbiol.">
        <title>Species interactions and distinct microbial communities in high Arctic permafrost affected cryosols are associated with the CH4 and CO2 gas fluxes.</title>
        <authorList>
            <person name="Altshuler I."/>
            <person name="Hamel J."/>
            <person name="Turney S."/>
            <person name="Magnuson E."/>
            <person name="Levesque R."/>
            <person name="Greer C."/>
            <person name="Whyte L.G."/>
        </authorList>
    </citation>
    <scope>NUCLEOTIDE SEQUENCE [LARGE SCALE GENOMIC DNA]</scope>
    <source>
        <strain evidence="2 3">S5.20</strain>
    </source>
</reference>
<evidence type="ECO:0008006" key="4">
    <source>
        <dbReference type="Google" id="ProtNLM"/>
    </source>
</evidence>
<dbReference type="AlphaFoldDB" id="A0A502DS72"/>
<proteinExistence type="predicted"/>